<reference evidence="4" key="1">
    <citation type="journal article" date="2019" name="Int. J. Syst. Evol. Microbiol.">
        <title>The Global Catalogue of Microorganisms (GCM) 10K type strain sequencing project: providing services to taxonomists for standard genome sequencing and annotation.</title>
        <authorList>
            <consortium name="The Broad Institute Genomics Platform"/>
            <consortium name="The Broad Institute Genome Sequencing Center for Infectious Disease"/>
            <person name="Wu L."/>
            <person name="Ma J."/>
        </authorList>
    </citation>
    <scope>NUCLEOTIDE SEQUENCE [LARGE SCALE GENOMIC DNA]</scope>
    <source>
        <strain evidence="4">JCM 14162</strain>
    </source>
</reference>
<keyword evidence="3" id="KW-0032">Aminotransferase</keyword>
<accession>A0ABP3KR06</accession>
<evidence type="ECO:0000313" key="3">
    <source>
        <dbReference type="EMBL" id="GAA0482335.1"/>
    </source>
</evidence>
<dbReference type="Pfam" id="PF19798">
    <property type="entry name" value="Sulfotransfer_5"/>
    <property type="match status" value="1"/>
</dbReference>
<sequence>MTSSPVRIAMWSGPRNISTAMMRSFGSRADCAVSDEPFYGAFLKKTGFQQPMADQIIASMDCDWGSVAQAMRGPVPGGKVIWYQKHMPHHMVDKVSIADFPDHRHAFLIRDPDHVVASYAAKRVEVTPDDLGYARQLEYCDQAAQMSGIAPIVLDSADTLKDPEGRLKELCIALAIDWDPAMLNWQAGPRETDGIWASHWYNRVIDTTAFAAPSDHQPKLTSAQQKIADQCRAYYDQLLEYCPNAL</sequence>
<dbReference type="Gene3D" id="3.40.50.300">
    <property type="entry name" value="P-loop containing nucleotide triphosphate hydrolases"/>
    <property type="match status" value="1"/>
</dbReference>
<keyword evidence="3" id="KW-0808">Transferase</keyword>
<comment type="similarity">
    <text evidence="1">Belongs to the class-IV pyridoxal-phosphate-dependent aminotransferase family.</text>
</comment>
<keyword evidence="2" id="KW-0028">Amino-acid biosynthesis</keyword>
<dbReference type="SUPFAM" id="SSF52540">
    <property type="entry name" value="P-loop containing nucleoside triphosphate hydrolases"/>
    <property type="match status" value="1"/>
</dbReference>
<name>A0ABP3KR06_9SPHN</name>
<organism evidence="3 4">
    <name type="scientific">Parasphingorhabdus litoris</name>
    <dbReference type="NCBI Taxonomy" id="394733"/>
    <lineage>
        <taxon>Bacteria</taxon>
        <taxon>Pseudomonadati</taxon>
        <taxon>Pseudomonadota</taxon>
        <taxon>Alphaproteobacteria</taxon>
        <taxon>Sphingomonadales</taxon>
        <taxon>Sphingomonadaceae</taxon>
        <taxon>Parasphingorhabdus</taxon>
    </lineage>
</organism>
<comment type="caution">
    <text evidence="3">The sequence shown here is derived from an EMBL/GenBank/DDBJ whole genome shotgun (WGS) entry which is preliminary data.</text>
</comment>
<proteinExistence type="inferred from homology"/>
<protein>
    <submittedName>
        <fullName evidence="3">Branched chain amino acid aminotransferase</fullName>
    </submittedName>
</protein>
<dbReference type="PANTHER" id="PTHR42743:SF11">
    <property type="entry name" value="AMINODEOXYCHORISMATE LYASE"/>
    <property type="match status" value="1"/>
</dbReference>
<gene>
    <name evidence="3" type="ORF">GCM10009096_25840</name>
</gene>
<dbReference type="PANTHER" id="PTHR42743">
    <property type="entry name" value="AMINO-ACID AMINOTRANSFERASE"/>
    <property type="match status" value="1"/>
</dbReference>
<dbReference type="GO" id="GO:0008483">
    <property type="term" value="F:transaminase activity"/>
    <property type="evidence" value="ECO:0007669"/>
    <property type="project" value="UniProtKB-KW"/>
</dbReference>
<evidence type="ECO:0000256" key="1">
    <source>
        <dbReference type="ARBA" id="ARBA00009320"/>
    </source>
</evidence>
<keyword evidence="2" id="KW-0100">Branched-chain amino acid biosynthesis</keyword>
<dbReference type="InterPro" id="IPR050571">
    <property type="entry name" value="Class-IV_PLP-Dep_Aminotrnsfr"/>
</dbReference>
<dbReference type="Proteomes" id="UP001500713">
    <property type="component" value="Unassembled WGS sequence"/>
</dbReference>
<evidence type="ECO:0000256" key="2">
    <source>
        <dbReference type="ARBA" id="ARBA00023304"/>
    </source>
</evidence>
<evidence type="ECO:0000313" key="4">
    <source>
        <dbReference type="Proteomes" id="UP001500713"/>
    </source>
</evidence>
<dbReference type="RefSeq" id="WP_229953377.1">
    <property type="nucleotide sequence ID" value="NZ_BAAAEM010000003.1"/>
</dbReference>
<dbReference type="EMBL" id="BAAAEM010000003">
    <property type="protein sequence ID" value="GAA0482335.1"/>
    <property type="molecule type" value="Genomic_DNA"/>
</dbReference>
<keyword evidence="4" id="KW-1185">Reference proteome</keyword>
<dbReference type="InterPro" id="IPR027417">
    <property type="entry name" value="P-loop_NTPase"/>
</dbReference>